<dbReference type="eggNOG" id="COG3409">
    <property type="taxonomic scope" value="Bacteria"/>
</dbReference>
<evidence type="ECO:0000259" key="2">
    <source>
        <dbReference type="Pfam" id="PF13406"/>
    </source>
</evidence>
<keyword evidence="4" id="KW-1185">Reference proteome</keyword>
<proteinExistence type="predicted"/>
<protein>
    <submittedName>
        <fullName evidence="3">Membrane-bound lytic murein transglycosylase B</fullName>
        <ecNumber evidence="3">3.2.1.-</ecNumber>
    </submittedName>
</protein>
<dbReference type="InterPro" id="IPR023346">
    <property type="entry name" value="Lysozyme-like_dom_sf"/>
</dbReference>
<dbReference type="NCBIfam" id="TIGR02283">
    <property type="entry name" value="MltB_2"/>
    <property type="match status" value="1"/>
</dbReference>
<dbReference type="SUPFAM" id="SSF53955">
    <property type="entry name" value="Lysozyme-like"/>
    <property type="match status" value="1"/>
</dbReference>
<dbReference type="eggNOG" id="COG2951">
    <property type="taxonomic scope" value="Bacteria"/>
</dbReference>
<dbReference type="SUPFAM" id="SSF47090">
    <property type="entry name" value="PGBD-like"/>
    <property type="match status" value="1"/>
</dbReference>
<dbReference type="InterPro" id="IPR031304">
    <property type="entry name" value="SLT_2"/>
</dbReference>
<feature type="domain" description="Peptidoglycan binding-like" evidence="1">
    <location>
        <begin position="360"/>
        <end position="411"/>
    </location>
</feature>
<dbReference type="GO" id="GO:0016798">
    <property type="term" value="F:hydrolase activity, acting on glycosyl bonds"/>
    <property type="evidence" value="ECO:0007669"/>
    <property type="project" value="UniProtKB-KW"/>
</dbReference>
<dbReference type="Pfam" id="PF01471">
    <property type="entry name" value="PG_binding_1"/>
    <property type="match status" value="1"/>
</dbReference>
<dbReference type="EMBL" id="AWXZ01000035">
    <property type="protein sequence ID" value="ESR24248.1"/>
    <property type="molecule type" value="Genomic_DNA"/>
</dbReference>
<dbReference type="Gene3D" id="1.10.8.350">
    <property type="entry name" value="Bacterial muramidase"/>
    <property type="match status" value="1"/>
</dbReference>
<dbReference type="RefSeq" id="WP_023432826.1">
    <property type="nucleotide sequence ID" value="NZ_AWXZ01000035.1"/>
</dbReference>
<dbReference type="Pfam" id="PF13406">
    <property type="entry name" value="SLT_2"/>
    <property type="match status" value="1"/>
</dbReference>
<dbReference type="PANTHER" id="PTHR30163">
    <property type="entry name" value="MEMBRANE-BOUND LYTIC MUREIN TRANSGLYCOSYLASE B"/>
    <property type="match status" value="1"/>
</dbReference>
<feature type="domain" description="Transglycosylase SLT" evidence="2">
    <location>
        <begin position="38"/>
        <end position="335"/>
    </location>
</feature>
<dbReference type="STRING" id="631454.N177_2697"/>
<evidence type="ECO:0000313" key="4">
    <source>
        <dbReference type="Proteomes" id="UP000017819"/>
    </source>
</evidence>
<evidence type="ECO:0000259" key="1">
    <source>
        <dbReference type="Pfam" id="PF01471"/>
    </source>
</evidence>
<dbReference type="InterPro" id="IPR011970">
    <property type="entry name" value="MltB_2"/>
</dbReference>
<dbReference type="Gene3D" id="1.10.101.10">
    <property type="entry name" value="PGBD-like superfamily/PGBD"/>
    <property type="match status" value="1"/>
</dbReference>
<gene>
    <name evidence="3" type="ORF">N177_2697</name>
</gene>
<reference evidence="3 4" key="1">
    <citation type="journal article" date="2014" name="Genome Announc.">
        <title>Draft Genome Sequence of Lutibaculum baratangense Strain AMV1T, Isolated from a Mud Volcano in Andamans, India.</title>
        <authorList>
            <person name="Singh A."/>
            <person name="Sreenivas A."/>
            <person name="Sathyanarayana Reddy G."/>
            <person name="Pinnaka A.K."/>
            <person name="Shivaji S."/>
        </authorList>
    </citation>
    <scope>NUCLEOTIDE SEQUENCE [LARGE SCALE GENOMIC DNA]</scope>
    <source>
        <strain evidence="3 4">AMV1</strain>
    </source>
</reference>
<name>V4TD80_9HYPH</name>
<dbReference type="PATRIC" id="fig|631454.5.peg.2666"/>
<dbReference type="InterPro" id="IPR043426">
    <property type="entry name" value="MltB-like"/>
</dbReference>
<dbReference type="FunFam" id="1.10.8.350:FF:000001">
    <property type="entry name" value="Lytic murein transglycosylase B"/>
    <property type="match status" value="1"/>
</dbReference>
<keyword evidence="3" id="KW-0378">Hydrolase</keyword>
<organism evidence="3 4">
    <name type="scientific">Lutibaculum baratangense AMV1</name>
    <dbReference type="NCBI Taxonomy" id="631454"/>
    <lineage>
        <taxon>Bacteria</taxon>
        <taxon>Pseudomonadati</taxon>
        <taxon>Pseudomonadota</taxon>
        <taxon>Alphaproteobacteria</taxon>
        <taxon>Hyphomicrobiales</taxon>
        <taxon>Tepidamorphaceae</taxon>
        <taxon>Lutibaculum</taxon>
    </lineage>
</organism>
<dbReference type="InterPro" id="IPR036365">
    <property type="entry name" value="PGBD-like_sf"/>
</dbReference>
<sequence>MTWLGQWKYLGGKSALRSIVVGAGLVLFSFGSAMAAQSFEAWRDGFQAQARQAGVSAETFRRAFEGVTPDPAVLEAANRQAEFVKPIWEYLESAVSNSRIETGRQMLQRYDREMAEIERRYGVSRYVFTAIWGMESSYGAVLDNHKVVRPVIRSLATLAHGDPKRAEFARTQLIAALKILQNGDVHPSRMMGSWAGAMGHTQFIPTTYEAYAVDFTGDGRRDIWDSVPDALASTANYLKNSGWADGETWGYEVNLPRGFDFGLADEQTKRSVTEWEYLGVRRTHARDFPRPNDQAVLMLPAGANGPAFLMLRNFNAIKRYNNATSYALGVGHLADRLAGGGTFAQSWPTQDQPLTRTQKEEMQRLLSSRGFDPGGVDGQVGPMTRSAIRSFQGRSGLPADGYPSYSLLERLRTGS</sequence>
<dbReference type="AlphaFoldDB" id="V4TD80"/>
<dbReference type="InterPro" id="IPR002477">
    <property type="entry name" value="Peptidoglycan-bd-like"/>
</dbReference>
<comment type="caution">
    <text evidence="3">The sequence shown here is derived from an EMBL/GenBank/DDBJ whole genome shotgun (WGS) entry which is preliminary data.</text>
</comment>
<dbReference type="CDD" id="cd13399">
    <property type="entry name" value="Slt35-like"/>
    <property type="match status" value="1"/>
</dbReference>
<dbReference type="InterPro" id="IPR036366">
    <property type="entry name" value="PGBDSf"/>
</dbReference>
<keyword evidence="3" id="KW-0326">Glycosidase</keyword>
<evidence type="ECO:0000313" key="3">
    <source>
        <dbReference type="EMBL" id="ESR24248.1"/>
    </source>
</evidence>
<dbReference type="Gene3D" id="1.10.530.10">
    <property type="match status" value="1"/>
</dbReference>
<dbReference type="GO" id="GO:0009253">
    <property type="term" value="P:peptidoglycan catabolic process"/>
    <property type="evidence" value="ECO:0007669"/>
    <property type="project" value="TreeGrafter"/>
</dbReference>
<accession>V4TD80</accession>
<dbReference type="OrthoDB" id="9808544at2"/>
<dbReference type="GO" id="GO:0008933">
    <property type="term" value="F:peptidoglycan lytic transglycosylase activity"/>
    <property type="evidence" value="ECO:0007669"/>
    <property type="project" value="TreeGrafter"/>
</dbReference>
<dbReference type="Proteomes" id="UP000017819">
    <property type="component" value="Unassembled WGS sequence"/>
</dbReference>
<dbReference type="PANTHER" id="PTHR30163:SF8">
    <property type="entry name" value="LYTIC MUREIN TRANSGLYCOSYLASE"/>
    <property type="match status" value="1"/>
</dbReference>
<dbReference type="EC" id="3.2.1.-" evidence="3"/>